<feature type="transmembrane region" description="Helical" evidence="1">
    <location>
        <begin position="83"/>
        <end position="112"/>
    </location>
</feature>
<gene>
    <name evidence="2" type="ORF">PCOR1329_LOCUS49227</name>
</gene>
<keyword evidence="1" id="KW-0812">Transmembrane</keyword>
<organism evidence="2 3">
    <name type="scientific">Prorocentrum cordatum</name>
    <dbReference type="NCBI Taxonomy" id="2364126"/>
    <lineage>
        <taxon>Eukaryota</taxon>
        <taxon>Sar</taxon>
        <taxon>Alveolata</taxon>
        <taxon>Dinophyceae</taxon>
        <taxon>Prorocentrales</taxon>
        <taxon>Prorocentraceae</taxon>
        <taxon>Prorocentrum</taxon>
    </lineage>
</organism>
<keyword evidence="3" id="KW-1185">Reference proteome</keyword>
<feature type="non-terminal residue" evidence="2">
    <location>
        <position position="1"/>
    </location>
</feature>
<feature type="non-terminal residue" evidence="2">
    <location>
        <position position="298"/>
    </location>
</feature>
<dbReference type="EMBL" id="CAUYUJ010015954">
    <property type="protein sequence ID" value="CAK0860176.1"/>
    <property type="molecule type" value="Genomic_DNA"/>
</dbReference>
<accession>A0ABN9UK43</accession>
<evidence type="ECO:0008006" key="4">
    <source>
        <dbReference type="Google" id="ProtNLM"/>
    </source>
</evidence>
<proteinExistence type="predicted"/>
<feature type="transmembrane region" description="Helical" evidence="1">
    <location>
        <begin position="199"/>
        <end position="228"/>
    </location>
</feature>
<protein>
    <recommendedName>
        <fullName evidence="4">Derlin</fullName>
    </recommendedName>
</protein>
<sequence>LIANSTQESVRGVPPEALERPSHDLPFMEMLRGIWSPAPAVTRSIAVLPLVFHFFALVGYSSYLEVVLDLSLAGVKQGRVTGILLSCLWAPPAGLLSSLFALFLAYGVLNSVAGMERALGSGRLILWVVSSTVAVNLLFLLLAFALDALSPLVGLPPIWARVPCHGLVVLAVLSITASKMMNPEVQTLFFGLIPMKNKYYPLALVAFFVLLSGPMALGDVAAVAVGYLHKRLGLQGELLSEHTLTRLESSRFACICGRGLFGGRWVPVRESVGGTGLDGGAPVLPTTSAGGGGYTLIG</sequence>
<feature type="transmembrane region" description="Helical" evidence="1">
    <location>
        <begin position="124"/>
        <end position="146"/>
    </location>
</feature>
<name>A0ABN9UK43_9DINO</name>
<reference evidence="2" key="1">
    <citation type="submission" date="2023-10" db="EMBL/GenBank/DDBJ databases">
        <authorList>
            <person name="Chen Y."/>
            <person name="Shah S."/>
            <person name="Dougan E. K."/>
            <person name="Thang M."/>
            <person name="Chan C."/>
        </authorList>
    </citation>
    <scope>NUCLEOTIDE SEQUENCE [LARGE SCALE GENOMIC DNA]</scope>
</reference>
<evidence type="ECO:0000313" key="2">
    <source>
        <dbReference type="EMBL" id="CAK0860176.1"/>
    </source>
</evidence>
<dbReference type="Proteomes" id="UP001189429">
    <property type="component" value="Unassembled WGS sequence"/>
</dbReference>
<evidence type="ECO:0000313" key="3">
    <source>
        <dbReference type="Proteomes" id="UP001189429"/>
    </source>
</evidence>
<evidence type="ECO:0000256" key="1">
    <source>
        <dbReference type="SAM" id="Phobius"/>
    </source>
</evidence>
<keyword evidence="1" id="KW-0472">Membrane</keyword>
<feature type="transmembrane region" description="Helical" evidence="1">
    <location>
        <begin position="40"/>
        <end position="63"/>
    </location>
</feature>
<comment type="caution">
    <text evidence="2">The sequence shown here is derived from an EMBL/GenBank/DDBJ whole genome shotgun (WGS) entry which is preliminary data.</text>
</comment>
<feature type="transmembrane region" description="Helical" evidence="1">
    <location>
        <begin position="158"/>
        <end position="178"/>
    </location>
</feature>
<keyword evidence="1" id="KW-1133">Transmembrane helix</keyword>